<keyword evidence="2" id="KW-1185">Reference proteome</keyword>
<comment type="caution">
    <text evidence="1">The sequence shown here is derived from an EMBL/GenBank/DDBJ whole genome shotgun (WGS) entry which is preliminary data.</text>
</comment>
<dbReference type="GO" id="GO:0043565">
    <property type="term" value="F:sequence-specific DNA binding"/>
    <property type="evidence" value="ECO:0007669"/>
    <property type="project" value="InterPro"/>
</dbReference>
<protein>
    <submittedName>
        <fullName evidence="1">DnaA-like protein</fullName>
    </submittedName>
</protein>
<dbReference type="AlphaFoldDB" id="A0A419WMT7"/>
<dbReference type="InterPro" id="IPR010921">
    <property type="entry name" value="Trp_repressor/repl_initiator"/>
</dbReference>
<gene>
    <name evidence="1" type="ORF">BXY64_3718</name>
</gene>
<name>A0A419WMT7_9BACT</name>
<dbReference type="Proteomes" id="UP000284531">
    <property type="component" value="Unassembled WGS sequence"/>
</dbReference>
<evidence type="ECO:0000313" key="1">
    <source>
        <dbReference type="EMBL" id="RKD96771.1"/>
    </source>
</evidence>
<dbReference type="SUPFAM" id="SSF48295">
    <property type="entry name" value="TrpR-like"/>
    <property type="match status" value="1"/>
</dbReference>
<accession>A0A419WMT7</accession>
<organism evidence="1 2">
    <name type="scientific">Marinifilum flexuosum</name>
    <dbReference type="NCBI Taxonomy" id="1117708"/>
    <lineage>
        <taxon>Bacteria</taxon>
        <taxon>Pseudomonadati</taxon>
        <taxon>Bacteroidota</taxon>
        <taxon>Bacteroidia</taxon>
        <taxon>Marinilabiliales</taxon>
        <taxon>Marinifilaceae</taxon>
    </lineage>
</organism>
<dbReference type="EMBL" id="RAPQ01000012">
    <property type="protein sequence ID" value="RKD96771.1"/>
    <property type="molecule type" value="Genomic_DNA"/>
</dbReference>
<dbReference type="RefSeq" id="WP_120241427.1">
    <property type="nucleotide sequence ID" value="NZ_RAPQ01000012.1"/>
</dbReference>
<proteinExistence type="predicted"/>
<evidence type="ECO:0000313" key="2">
    <source>
        <dbReference type="Proteomes" id="UP000284531"/>
    </source>
</evidence>
<dbReference type="Gene3D" id="1.10.1750.10">
    <property type="match status" value="1"/>
</dbReference>
<sequence>MKQKRELPEMHLRHLEVEEILQVVEQVTSVSREQIYNHRRKPFAVDAKHIFIYLLLKMIRPIAVHHVTKFPQPTIFVATGSVADKYCYDDVFAEKLNQCYSILKEKETELISKMFRESKTFGDLQTIIAPYTNCENLPLPVINSIELI</sequence>
<reference evidence="1 2" key="1">
    <citation type="submission" date="2018-09" db="EMBL/GenBank/DDBJ databases">
        <title>Genomic Encyclopedia of Archaeal and Bacterial Type Strains, Phase II (KMG-II): from individual species to whole genera.</title>
        <authorList>
            <person name="Goeker M."/>
        </authorList>
    </citation>
    <scope>NUCLEOTIDE SEQUENCE [LARGE SCALE GENOMIC DNA]</scope>
    <source>
        <strain evidence="1 2">DSM 21950</strain>
    </source>
</reference>